<dbReference type="RefSeq" id="WP_224753791.1">
    <property type="nucleotide sequence ID" value="NZ_JACXZA010000005.1"/>
</dbReference>
<dbReference type="EMBL" id="JACXZA010000005">
    <property type="protein sequence ID" value="MBD3920941.1"/>
    <property type="molecule type" value="Genomic_DNA"/>
</dbReference>
<comment type="caution">
    <text evidence="1">The sequence shown here is derived from an EMBL/GenBank/DDBJ whole genome shotgun (WGS) entry which is preliminary data.</text>
</comment>
<name>A0ABR8N0A0_9BACL</name>
<proteinExistence type="predicted"/>
<reference evidence="1 2" key="1">
    <citation type="submission" date="2020-09" db="EMBL/GenBank/DDBJ databases">
        <title>Paenibacillus sp. strain PR3 16S rRNA gene Genome sequencing and assembly.</title>
        <authorList>
            <person name="Kim J."/>
        </authorList>
    </citation>
    <scope>NUCLEOTIDE SEQUENCE [LARGE SCALE GENOMIC DNA]</scope>
    <source>
        <strain evidence="1 2">PR3</strain>
    </source>
</reference>
<evidence type="ECO:0000313" key="2">
    <source>
        <dbReference type="Proteomes" id="UP000609346"/>
    </source>
</evidence>
<accession>A0ABR8N0A0</accession>
<evidence type="ECO:0000313" key="1">
    <source>
        <dbReference type="EMBL" id="MBD3920941.1"/>
    </source>
</evidence>
<sequence length="113" mass="13159">MDGFDKRTFITRNNPLSVKSLISFLEVEVKVEYIEEIKDFLHLSKVSDEKELTDHFIVKLSGQEVLIYNETVERFAQNPEVYRFTIDIEQLINLMDQTISLGVAIIKSNLSNY</sequence>
<organism evidence="1 2">
    <name type="scientific">Paenibacillus terricola</name>
    <dbReference type="NCBI Taxonomy" id="2763503"/>
    <lineage>
        <taxon>Bacteria</taxon>
        <taxon>Bacillati</taxon>
        <taxon>Bacillota</taxon>
        <taxon>Bacilli</taxon>
        <taxon>Bacillales</taxon>
        <taxon>Paenibacillaceae</taxon>
        <taxon>Paenibacillus</taxon>
    </lineage>
</organism>
<dbReference type="Proteomes" id="UP000609346">
    <property type="component" value="Unassembled WGS sequence"/>
</dbReference>
<keyword evidence="2" id="KW-1185">Reference proteome</keyword>
<protein>
    <submittedName>
        <fullName evidence="1">Uncharacterized protein</fullName>
    </submittedName>
</protein>
<gene>
    <name evidence="1" type="ORF">H8B09_19400</name>
</gene>